<dbReference type="Proteomes" id="UP000011746">
    <property type="component" value="Unassembled WGS sequence"/>
</dbReference>
<evidence type="ECO:0000313" key="4">
    <source>
        <dbReference type="EMBL" id="AKG05651.2"/>
    </source>
</evidence>
<dbReference type="InterPro" id="IPR051448">
    <property type="entry name" value="CdaR-like_regulators"/>
</dbReference>
<dbReference type="InterPro" id="IPR041522">
    <property type="entry name" value="CdaR_GGDEF"/>
</dbReference>
<dbReference type="Pfam" id="PF17853">
    <property type="entry name" value="GGDEF_2"/>
    <property type="match status" value="1"/>
</dbReference>
<dbReference type="eggNOG" id="COG2508">
    <property type="taxonomic scope" value="Bacteria"/>
</dbReference>
<dbReference type="PATRIC" id="fig|1230341.3.peg.1115"/>
<dbReference type="InterPro" id="IPR025736">
    <property type="entry name" value="PucR_C-HTH_dom"/>
</dbReference>
<dbReference type="Proteomes" id="UP000092654">
    <property type="component" value="Chromosome"/>
</dbReference>
<name>K2H8P9_9BACI</name>
<dbReference type="AlphaFoldDB" id="K2H8P9"/>
<dbReference type="EMBL" id="CP011361">
    <property type="protein sequence ID" value="AKG05651.2"/>
    <property type="molecule type" value="Genomic_DNA"/>
</dbReference>
<accession>K2H8P9</accession>
<protein>
    <submittedName>
        <fullName evidence="5">Uncharacterized protein</fullName>
    </submittedName>
</protein>
<dbReference type="PANTHER" id="PTHR33744:SF1">
    <property type="entry name" value="DNA-BINDING TRANSCRIPTIONAL ACTIVATOR ADER"/>
    <property type="match status" value="1"/>
</dbReference>
<sequence length="437" mass="49965">MGDNYKTSPAFPPTDGYLSSMVKYKQEIRRSNAMSPNREIDQMPDSPEGLADYIAGKLGCPVTIEDANHRIVSYSSHETNVDNARSATIMQRKVPEHVVNGLWQAGVMGNLFESGTPVFVSPLPAIGLGNRIAISVWKNKEVLGFIWAQTEQIEMSHDKISQLKEAASLASRHLQKQRDRKREKEENIRSFMHRLFHGTAGSRAEIEKQARKLHLSLEGSLSVAALEFMEAITPSVERHASYLTETFRRKNITSHMFEDDSLLLLIHTNGEEAENVTQELLRDFRDKLKERTGISDIRSTYGKVCKRPEDVYVSYHQAQKTLELKNRYPEALAGVTTFRELGVYQFIQEITVLYEQENYKNSVIEAIKAYDRSHNTSLLETLRSFLHYNSTHQAARQLHIHTNTLLYRLKRIREITGADLEDTNQKTKLFIDLIIQG</sequence>
<keyword evidence="6" id="KW-1185">Reference proteome</keyword>
<dbReference type="PANTHER" id="PTHR33744">
    <property type="entry name" value="CARBOHYDRATE DIACID REGULATOR"/>
    <property type="match status" value="1"/>
</dbReference>
<evidence type="ECO:0000313" key="6">
    <source>
        <dbReference type="Proteomes" id="UP000011746"/>
    </source>
</evidence>
<proteinExistence type="inferred from homology"/>
<reference evidence="5 6" key="1">
    <citation type="journal article" date="2012" name="J. Bacteriol.">
        <title>Draft Genome Sequence of Salimicrobium sp. Strain MJ3, Isolated from Myulchi-Jeot, Korean Fermented Seafood.</title>
        <authorList>
            <person name="Lee S.H."/>
            <person name="Jung J.Y."/>
            <person name="Jeon C.O."/>
        </authorList>
    </citation>
    <scope>NUCLEOTIDE SEQUENCE [LARGE SCALE GENOMIC DNA]</scope>
    <source>
        <strain evidence="5 6">MJ3</strain>
    </source>
</reference>
<evidence type="ECO:0000313" key="5">
    <source>
        <dbReference type="EMBL" id="EKE32030.1"/>
    </source>
</evidence>
<comment type="similarity">
    <text evidence="1">Belongs to the CdaR family.</text>
</comment>
<dbReference type="KEGG" id="sje:AAV35_001240"/>
<dbReference type="Gene3D" id="1.10.10.2840">
    <property type="entry name" value="PucR C-terminal helix-turn-helix domain"/>
    <property type="match status" value="1"/>
</dbReference>
<evidence type="ECO:0000256" key="1">
    <source>
        <dbReference type="ARBA" id="ARBA00006754"/>
    </source>
</evidence>
<dbReference type="EMBL" id="AMPQ01000005">
    <property type="protein sequence ID" value="EKE32030.1"/>
    <property type="molecule type" value="Genomic_DNA"/>
</dbReference>
<evidence type="ECO:0000313" key="7">
    <source>
        <dbReference type="Proteomes" id="UP000092654"/>
    </source>
</evidence>
<feature type="domain" description="PucR C-terminal helix-turn-helix" evidence="2">
    <location>
        <begin position="378"/>
        <end position="434"/>
    </location>
</feature>
<evidence type="ECO:0000259" key="2">
    <source>
        <dbReference type="Pfam" id="PF13556"/>
    </source>
</evidence>
<dbReference type="STRING" id="1230341.AAV35_001240"/>
<dbReference type="Pfam" id="PF13556">
    <property type="entry name" value="HTH_30"/>
    <property type="match status" value="1"/>
</dbReference>
<feature type="domain" description="CdaR GGDEF-like" evidence="3">
    <location>
        <begin position="202"/>
        <end position="324"/>
    </location>
</feature>
<organism evidence="5 6">
    <name type="scientific">Salimicrobium jeotgali</name>
    <dbReference type="NCBI Taxonomy" id="1230341"/>
    <lineage>
        <taxon>Bacteria</taxon>
        <taxon>Bacillati</taxon>
        <taxon>Bacillota</taxon>
        <taxon>Bacilli</taxon>
        <taxon>Bacillales</taxon>
        <taxon>Bacillaceae</taxon>
        <taxon>Salimicrobium</taxon>
    </lineage>
</organism>
<dbReference type="InterPro" id="IPR042070">
    <property type="entry name" value="PucR_C-HTH_sf"/>
</dbReference>
<reference evidence="7" key="2">
    <citation type="submission" date="2015-06" db="EMBL/GenBank/DDBJ databases">
        <title>Salimicrobium jeotgali MJ3, isolated from Myulchi jeot, a traditional Korean fermented seafood.</title>
        <authorList>
            <person name="Kim K.H."/>
            <person name="Jeon C.O."/>
            <person name="Jin H.M."/>
        </authorList>
    </citation>
    <scope>NUCLEOTIDE SEQUENCE [LARGE SCALE GENOMIC DNA]</scope>
    <source>
        <strain evidence="7">MJ3</strain>
    </source>
</reference>
<evidence type="ECO:0000259" key="3">
    <source>
        <dbReference type="Pfam" id="PF17853"/>
    </source>
</evidence>
<reference evidence="4" key="3">
    <citation type="submission" date="2016-11" db="EMBL/GenBank/DDBJ databases">
        <title>Salimicrobium jeotgali MJ3, isolated from Myulchi jeot, a traditional Korean fermented seafood.</title>
        <authorList>
            <person name="Kim K.H."/>
            <person name="Jeon C.O."/>
            <person name="Jin H.M."/>
        </authorList>
    </citation>
    <scope>NUCLEOTIDE SEQUENCE</scope>
    <source>
        <strain evidence="4">MJ3</strain>
    </source>
</reference>
<gene>
    <name evidence="4" type="ORF">AAV35_001240</name>
    <name evidence="5" type="ORF">MJ3_05403</name>
</gene>